<protein>
    <submittedName>
        <fullName evidence="2">Type II CAAX prenyl endopeptidase Rce1 family protein</fullName>
    </submittedName>
</protein>
<organism evidence="2 3">
    <name type="scientific">Spirosoma flavum</name>
    <dbReference type="NCBI Taxonomy" id="2048557"/>
    <lineage>
        <taxon>Bacteria</taxon>
        <taxon>Pseudomonadati</taxon>
        <taxon>Bacteroidota</taxon>
        <taxon>Cytophagia</taxon>
        <taxon>Cytophagales</taxon>
        <taxon>Cytophagaceae</taxon>
        <taxon>Spirosoma</taxon>
    </lineage>
</organism>
<evidence type="ECO:0000313" key="2">
    <source>
        <dbReference type="EMBL" id="MFD2935124.1"/>
    </source>
</evidence>
<dbReference type="Proteomes" id="UP001597512">
    <property type="component" value="Unassembled WGS sequence"/>
</dbReference>
<dbReference type="RefSeq" id="WP_381502443.1">
    <property type="nucleotide sequence ID" value="NZ_JBHUOM010000012.1"/>
</dbReference>
<dbReference type="InterPro" id="IPR003675">
    <property type="entry name" value="Rce1/LyrA-like_dom"/>
</dbReference>
<dbReference type="Pfam" id="PF02517">
    <property type="entry name" value="Rce1-like"/>
    <property type="match status" value="1"/>
</dbReference>
<gene>
    <name evidence="2" type="ORF">ACFS25_15130</name>
</gene>
<reference evidence="3" key="1">
    <citation type="journal article" date="2019" name="Int. J. Syst. Evol. Microbiol.">
        <title>The Global Catalogue of Microorganisms (GCM) 10K type strain sequencing project: providing services to taxonomists for standard genome sequencing and annotation.</title>
        <authorList>
            <consortium name="The Broad Institute Genomics Platform"/>
            <consortium name="The Broad Institute Genome Sequencing Center for Infectious Disease"/>
            <person name="Wu L."/>
            <person name="Ma J."/>
        </authorList>
    </citation>
    <scope>NUCLEOTIDE SEQUENCE [LARGE SCALE GENOMIC DNA]</scope>
    <source>
        <strain evidence="3">KCTC 52490</strain>
    </source>
</reference>
<evidence type="ECO:0000313" key="3">
    <source>
        <dbReference type="Proteomes" id="UP001597512"/>
    </source>
</evidence>
<keyword evidence="3" id="KW-1185">Reference proteome</keyword>
<feature type="domain" description="CAAX prenyl protease 2/Lysostaphin resistance protein A-like" evidence="1">
    <location>
        <begin position="19"/>
        <end position="88"/>
    </location>
</feature>
<name>A0ABW6AI06_9BACT</name>
<dbReference type="EMBL" id="JBHUOM010000012">
    <property type="protein sequence ID" value="MFD2935124.1"/>
    <property type="molecule type" value="Genomic_DNA"/>
</dbReference>
<proteinExistence type="predicted"/>
<comment type="caution">
    <text evidence="2">The sequence shown here is derived from an EMBL/GenBank/DDBJ whole genome shotgun (WGS) entry which is preliminary data.</text>
</comment>
<evidence type="ECO:0000259" key="1">
    <source>
        <dbReference type="Pfam" id="PF02517"/>
    </source>
</evidence>
<accession>A0ABW6AI06</accession>
<sequence length="100" mass="11503">MSGWLLRPIIGRFIQWTSSVDRYQSLIWVSAIGFALLHFSNYPLEGVRPQTVIAILFPHLVAGLLLSWTSQWNGLRWSIYLHILNNALPALFVLKERSLI</sequence>